<reference evidence="2 4" key="1">
    <citation type="journal article" date="2014" name="Nat. Genet.">
        <title>Genome and transcriptome of the porcine whipworm Trichuris suis.</title>
        <authorList>
            <person name="Jex A.R."/>
            <person name="Nejsum P."/>
            <person name="Schwarz E.M."/>
            <person name="Hu L."/>
            <person name="Young N.D."/>
            <person name="Hall R.S."/>
            <person name="Korhonen P.K."/>
            <person name="Liao S."/>
            <person name="Thamsborg S."/>
            <person name="Xia J."/>
            <person name="Xu P."/>
            <person name="Wang S."/>
            <person name="Scheerlinck J.P."/>
            <person name="Hofmann A."/>
            <person name="Sternberg P.W."/>
            <person name="Wang J."/>
            <person name="Gasser R.B."/>
        </authorList>
    </citation>
    <scope>NUCLEOTIDE SEQUENCE [LARGE SCALE GENOMIC DNA]</scope>
    <source>
        <strain evidence="3">DCEP-RM93F</strain>
        <strain evidence="2">DCEP-RM93M</strain>
    </source>
</reference>
<dbReference type="Proteomes" id="UP000030758">
    <property type="component" value="Unassembled WGS sequence"/>
</dbReference>
<evidence type="ECO:0000313" key="3">
    <source>
        <dbReference type="EMBL" id="KFD67760.1"/>
    </source>
</evidence>
<dbReference type="EMBL" id="KL367511">
    <property type="protein sequence ID" value="KFD67760.1"/>
    <property type="molecule type" value="Genomic_DNA"/>
</dbReference>
<proteinExistence type="predicted"/>
<evidence type="ECO:0000313" key="4">
    <source>
        <dbReference type="Proteomes" id="UP000030764"/>
    </source>
</evidence>
<protein>
    <submittedName>
        <fullName evidence="2">Uncharacterized protein</fullName>
    </submittedName>
</protein>
<organism evidence="2 4">
    <name type="scientific">Trichuris suis</name>
    <name type="common">pig whipworm</name>
    <dbReference type="NCBI Taxonomy" id="68888"/>
    <lineage>
        <taxon>Eukaryota</taxon>
        <taxon>Metazoa</taxon>
        <taxon>Ecdysozoa</taxon>
        <taxon>Nematoda</taxon>
        <taxon>Enoplea</taxon>
        <taxon>Dorylaimia</taxon>
        <taxon>Trichinellida</taxon>
        <taxon>Trichuridae</taxon>
        <taxon>Trichuris</taxon>
    </lineage>
</organism>
<evidence type="ECO:0000256" key="1">
    <source>
        <dbReference type="SAM" id="Phobius"/>
    </source>
</evidence>
<feature type="transmembrane region" description="Helical" evidence="1">
    <location>
        <begin position="105"/>
        <end position="127"/>
    </location>
</feature>
<name>A0A085M326_9BILA</name>
<dbReference type="Proteomes" id="UP000030764">
    <property type="component" value="Unassembled WGS sequence"/>
</dbReference>
<keyword evidence="1" id="KW-0812">Transmembrane</keyword>
<keyword evidence="4" id="KW-1185">Reference proteome</keyword>
<dbReference type="EMBL" id="KL363237">
    <property type="protein sequence ID" value="KFD51622.1"/>
    <property type="molecule type" value="Genomic_DNA"/>
</dbReference>
<accession>A0A085M326</accession>
<keyword evidence="1" id="KW-0472">Membrane</keyword>
<gene>
    <name evidence="2" type="ORF">M513_07501</name>
    <name evidence="3" type="ORF">M514_07501</name>
</gene>
<keyword evidence="1" id="KW-1133">Transmembrane helix</keyword>
<dbReference type="AlphaFoldDB" id="A0A085M326"/>
<evidence type="ECO:0000313" key="2">
    <source>
        <dbReference type="EMBL" id="KFD51622.1"/>
    </source>
</evidence>
<sequence>MPTPVAQRIARWASKSKVVGSIPTRGDLIDHTSVQRFSEHFHGGANQKRDKAVQRRSIQPLQSNPLLYGYVASFFVGQASLPSFPPICNVITKRRILGSILKLQVVVFLGTLAQLLASFTPLLHVVMEYV</sequence>